<dbReference type="InterPro" id="IPR034086">
    <property type="entry name" value="PMEI_plant"/>
</dbReference>
<reference evidence="6 7" key="1">
    <citation type="submission" date="2024-01" db="EMBL/GenBank/DDBJ databases">
        <title>The genomes of 5 underutilized Papilionoideae crops provide insights into root nodulation and disease resistanc.</title>
        <authorList>
            <person name="Jiang F."/>
        </authorList>
    </citation>
    <scope>NUCLEOTIDE SEQUENCE [LARGE SCALE GENOMIC DNA]</scope>
    <source>
        <strain evidence="6">LVBAO_FW01</strain>
        <tissue evidence="6">Leaves</tissue>
    </source>
</reference>
<proteinExistence type="inferred from homology"/>
<dbReference type="CDD" id="cd15797">
    <property type="entry name" value="PMEI"/>
    <property type="match status" value="1"/>
</dbReference>
<name>A0AAN9KH37_CANGL</name>
<protein>
    <recommendedName>
        <fullName evidence="5">Pectinesterase inhibitor domain-containing protein</fullName>
    </recommendedName>
</protein>
<evidence type="ECO:0000256" key="4">
    <source>
        <dbReference type="SAM" id="SignalP"/>
    </source>
</evidence>
<sequence length="176" mass="18931">MFCKVCVLVMAFLLFVASSFAITADEVNAICRQTKDSSFCSALLDSKPNADLVTLAQYTIDVARVNVTNTIKVINSLISNSSGDPKSKSHYESCLLHFGPEGAINHVDQTQELLKKGDYGGVNVAASAIQTDVDDCISGESPSDPPYPDHSILPKYAATVDLVVQIILVISNRLVH</sequence>
<dbReference type="Proteomes" id="UP001367508">
    <property type="component" value="Unassembled WGS sequence"/>
</dbReference>
<keyword evidence="7" id="KW-1185">Reference proteome</keyword>
<feature type="signal peptide" evidence="4">
    <location>
        <begin position="1"/>
        <end position="21"/>
    </location>
</feature>
<dbReference type="PANTHER" id="PTHR36710:SF20">
    <property type="entry name" value="PECTINESTERASE INHIBITOR DOMAIN PROTEIN"/>
    <property type="match status" value="1"/>
</dbReference>
<dbReference type="PANTHER" id="PTHR36710">
    <property type="entry name" value="PECTINESTERASE INHIBITOR-LIKE"/>
    <property type="match status" value="1"/>
</dbReference>
<comment type="caution">
    <text evidence="6">The sequence shown here is derived from an EMBL/GenBank/DDBJ whole genome shotgun (WGS) entry which is preliminary data.</text>
</comment>
<dbReference type="InterPro" id="IPR006501">
    <property type="entry name" value="Pectinesterase_inhib_dom"/>
</dbReference>
<dbReference type="Pfam" id="PF04043">
    <property type="entry name" value="PMEI"/>
    <property type="match status" value="1"/>
</dbReference>
<dbReference type="InterPro" id="IPR035513">
    <property type="entry name" value="Invertase/methylesterase_inhib"/>
</dbReference>
<keyword evidence="2" id="KW-1015">Disulfide bond</keyword>
<gene>
    <name evidence="6" type="ORF">VNO77_34723</name>
</gene>
<dbReference type="GO" id="GO:0046910">
    <property type="term" value="F:pectinesterase inhibitor activity"/>
    <property type="evidence" value="ECO:0007669"/>
    <property type="project" value="InterPro"/>
</dbReference>
<dbReference type="Gene3D" id="1.20.140.40">
    <property type="entry name" value="Invertase/pectin methylesterase inhibitor family protein"/>
    <property type="match status" value="1"/>
</dbReference>
<evidence type="ECO:0000259" key="5">
    <source>
        <dbReference type="SMART" id="SM00856"/>
    </source>
</evidence>
<evidence type="ECO:0000256" key="1">
    <source>
        <dbReference type="ARBA" id="ARBA00022729"/>
    </source>
</evidence>
<evidence type="ECO:0000313" key="7">
    <source>
        <dbReference type="Proteomes" id="UP001367508"/>
    </source>
</evidence>
<comment type="similarity">
    <text evidence="3">Belongs to the PMEI family.</text>
</comment>
<organism evidence="6 7">
    <name type="scientific">Canavalia gladiata</name>
    <name type="common">Sword bean</name>
    <name type="synonym">Dolichos gladiatus</name>
    <dbReference type="NCBI Taxonomy" id="3824"/>
    <lineage>
        <taxon>Eukaryota</taxon>
        <taxon>Viridiplantae</taxon>
        <taxon>Streptophyta</taxon>
        <taxon>Embryophyta</taxon>
        <taxon>Tracheophyta</taxon>
        <taxon>Spermatophyta</taxon>
        <taxon>Magnoliopsida</taxon>
        <taxon>eudicotyledons</taxon>
        <taxon>Gunneridae</taxon>
        <taxon>Pentapetalae</taxon>
        <taxon>rosids</taxon>
        <taxon>fabids</taxon>
        <taxon>Fabales</taxon>
        <taxon>Fabaceae</taxon>
        <taxon>Papilionoideae</taxon>
        <taxon>50 kb inversion clade</taxon>
        <taxon>NPAAA clade</taxon>
        <taxon>indigoferoid/millettioid clade</taxon>
        <taxon>Phaseoleae</taxon>
        <taxon>Canavalia</taxon>
    </lineage>
</organism>
<dbReference type="FunFam" id="1.20.140.40:FF:000008">
    <property type="entry name" value="Invertase/pectin methylesterase inhibitor family protein"/>
    <property type="match status" value="1"/>
</dbReference>
<accession>A0AAN9KH37</accession>
<dbReference type="SMART" id="SM00856">
    <property type="entry name" value="PMEI"/>
    <property type="match status" value="1"/>
</dbReference>
<dbReference type="EMBL" id="JAYMYQ010000008">
    <property type="protein sequence ID" value="KAK7316057.1"/>
    <property type="molecule type" value="Genomic_DNA"/>
</dbReference>
<dbReference type="SUPFAM" id="SSF101148">
    <property type="entry name" value="Plant invertase/pectin methylesterase inhibitor"/>
    <property type="match status" value="1"/>
</dbReference>
<evidence type="ECO:0000256" key="3">
    <source>
        <dbReference type="ARBA" id="ARBA00038471"/>
    </source>
</evidence>
<keyword evidence="1 4" id="KW-0732">Signal</keyword>
<feature type="chain" id="PRO_5042827368" description="Pectinesterase inhibitor domain-containing protein" evidence="4">
    <location>
        <begin position="22"/>
        <end position="176"/>
    </location>
</feature>
<evidence type="ECO:0000256" key="2">
    <source>
        <dbReference type="ARBA" id="ARBA00023157"/>
    </source>
</evidence>
<dbReference type="AlphaFoldDB" id="A0AAN9KH37"/>
<dbReference type="InterPro" id="IPR052421">
    <property type="entry name" value="PCW_Enzyme_Inhibitor"/>
</dbReference>
<evidence type="ECO:0000313" key="6">
    <source>
        <dbReference type="EMBL" id="KAK7316057.1"/>
    </source>
</evidence>
<dbReference type="NCBIfam" id="TIGR01614">
    <property type="entry name" value="PME_inhib"/>
    <property type="match status" value="1"/>
</dbReference>
<feature type="domain" description="Pectinesterase inhibitor" evidence="5">
    <location>
        <begin position="22"/>
        <end position="170"/>
    </location>
</feature>